<comment type="caution">
    <text evidence="1">The sequence shown here is derived from an EMBL/GenBank/DDBJ whole genome shotgun (WGS) entry which is preliminary data.</text>
</comment>
<organism evidence="1 2">
    <name type="scientific">Planobacterium oryzisoli</name>
    <dbReference type="NCBI Taxonomy" id="2771435"/>
    <lineage>
        <taxon>Bacteria</taxon>
        <taxon>Pseudomonadati</taxon>
        <taxon>Bacteroidota</taxon>
        <taxon>Flavobacteriia</taxon>
        <taxon>Flavobacteriales</taxon>
        <taxon>Weeksellaceae</taxon>
        <taxon>Chryseobacterium group</taxon>
        <taxon>Chryseobacterium</taxon>
    </lineage>
</organism>
<reference evidence="1" key="1">
    <citation type="submission" date="2020-11" db="EMBL/GenBank/DDBJ databases">
        <title>Genome seq and assembly of Planobacterium sp.</title>
        <authorList>
            <person name="Chhetri G."/>
        </authorList>
    </citation>
    <scope>NUCLEOTIDE SEQUENCE</scope>
    <source>
        <strain evidence="1">GCR5</strain>
    </source>
</reference>
<dbReference type="AlphaFoldDB" id="A0A931E9V2"/>
<sequence length="86" mass="9548">MALPSVGVLLGFDVPTTNVVSSEEETHSSNFTLFEKTLPGTISVHDFIKFFAERSLNQLSTIYSEDFHLSPLLTIFSPPPEDLIFS</sequence>
<dbReference type="EMBL" id="JADKYY010000003">
    <property type="protein sequence ID" value="MBF5026843.1"/>
    <property type="molecule type" value="Genomic_DNA"/>
</dbReference>
<name>A0A931E9V2_9FLAO</name>
<dbReference type="Proteomes" id="UP000694480">
    <property type="component" value="Unassembled WGS sequence"/>
</dbReference>
<proteinExistence type="predicted"/>
<gene>
    <name evidence="1" type="ORF">IC612_03405</name>
</gene>
<keyword evidence="2" id="KW-1185">Reference proteome</keyword>
<evidence type="ECO:0000313" key="1">
    <source>
        <dbReference type="EMBL" id="MBF5026843.1"/>
    </source>
</evidence>
<accession>A0A931E9V2</accession>
<evidence type="ECO:0000313" key="2">
    <source>
        <dbReference type="Proteomes" id="UP000694480"/>
    </source>
</evidence>
<protein>
    <submittedName>
        <fullName evidence="1">Uncharacterized protein</fullName>
    </submittedName>
</protein>